<dbReference type="GO" id="GO:0005737">
    <property type="term" value="C:cytoplasm"/>
    <property type="evidence" value="ECO:0007669"/>
    <property type="project" value="TreeGrafter"/>
</dbReference>
<evidence type="ECO:0000259" key="6">
    <source>
        <dbReference type="PROSITE" id="PS51733"/>
    </source>
</evidence>
<dbReference type="Gene3D" id="3.30.930.10">
    <property type="entry name" value="Bira Bifunctional Protein, Domain 2"/>
    <property type="match status" value="1"/>
</dbReference>
<proteinExistence type="predicted"/>
<dbReference type="SUPFAM" id="SSF55681">
    <property type="entry name" value="Class II aaRS and biotin synthetases"/>
    <property type="match status" value="1"/>
</dbReference>
<evidence type="ECO:0000256" key="2">
    <source>
        <dbReference type="ARBA" id="ARBA00022741"/>
    </source>
</evidence>
<evidence type="ECO:0000313" key="7">
    <source>
        <dbReference type="EMBL" id="GHO95796.1"/>
    </source>
</evidence>
<dbReference type="InterPro" id="IPR004143">
    <property type="entry name" value="BPL_LPL_catalytic"/>
</dbReference>
<feature type="domain" description="BPL/LPL catalytic" evidence="6">
    <location>
        <begin position="17"/>
        <end position="216"/>
    </location>
</feature>
<organism evidence="7 8">
    <name type="scientific">Reticulibacter mediterranei</name>
    <dbReference type="NCBI Taxonomy" id="2778369"/>
    <lineage>
        <taxon>Bacteria</taxon>
        <taxon>Bacillati</taxon>
        <taxon>Chloroflexota</taxon>
        <taxon>Ktedonobacteria</taxon>
        <taxon>Ktedonobacterales</taxon>
        <taxon>Reticulibacteraceae</taxon>
        <taxon>Reticulibacter</taxon>
    </lineage>
</organism>
<dbReference type="PANTHER" id="PTHR12835:SF5">
    <property type="entry name" value="BIOTIN--PROTEIN LIGASE"/>
    <property type="match status" value="1"/>
</dbReference>
<evidence type="ECO:0000256" key="4">
    <source>
        <dbReference type="ARBA" id="ARBA00023267"/>
    </source>
</evidence>
<dbReference type="NCBIfam" id="TIGR00121">
    <property type="entry name" value="birA_ligase"/>
    <property type="match status" value="1"/>
</dbReference>
<dbReference type="CDD" id="cd16442">
    <property type="entry name" value="BPL"/>
    <property type="match status" value="1"/>
</dbReference>
<dbReference type="Gene3D" id="2.30.30.100">
    <property type="match status" value="1"/>
</dbReference>
<dbReference type="GO" id="GO:0004077">
    <property type="term" value="F:biotin--[biotin carboxyl-carrier protein] ligase activity"/>
    <property type="evidence" value="ECO:0007669"/>
    <property type="project" value="UniProtKB-EC"/>
</dbReference>
<dbReference type="PANTHER" id="PTHR12835">
    <property type="entry name" value="BIOTIN PROTEIN LIGASE"/>
    <property type="match status" value="1"/>
</dbReference>
<comment type="caution">
    <text evidence="7">The sequence shown here is derived from an EMBL/GenBank/DDBJ whole genome shotgun (WGS) entry which is preliminary data.</text>
</comment>
<dbReference type="PROSITE" id="PS51733">
    <property type="entry name" value="BPL_LPL_CATALYTIC"/>
    <property type="match status" value="1"/>
</dbReference>
<reference evidence="7" key="1">
    <citation type="submission" date="2020-10" db="EMBL/GenBank/DDBJ databases">
        <title>Taxonomic study of unclassified bacteria belonging to the class Ktedonobacteria.</title>
        <authorList>
            <person name="Yabe S."/>
            <person name="Wang C.M."/>
            <person name="Zheng Y."/>
            <person name="Sakai Y."/>
            <person name="Cavaletti L."/>
            <person name="Monciardini P."/>
            <person name="Donadio S."/>
        </authorList>
    </citation>
    <scope>NUCLEOTIDE SEQUENCE</scope>
    <source>
        <strain evidence="7">ID150040</strain>
    </source>
</reference>
<protein>
    <recommendedName>
        <fullName evidence="5">biotin--[biotin carboxyl-carrier protein] ligase</fullName>
        <ecNumber evidence="5">6.3.4.15</ecNumber>
    </recommendedName>
</protein>
<dbReference type="InterPro" id="IPR045864">
    <property type="entry name" value="aa-tRNA-synth_II/BPL/LPL"/>
</dbReference>
<dbReference type="Pfam" id="PF03099">
    <property type="entry name" value="BPL_LplA_LipB"/>
    <property type="match status" value="1"/>
</dbReference>
<gene>
    <name evidence="7" type="ORF">KSF_058440</name>
</gene>
<dbReference type="InterPro" id="IPR003142">
    <property type="entry name" value="BPL_C"/>
</dbReference>
<sequence>MKELAATPSSQLNLEALQGQLKTRFFGRNSRLVYVPVVDSTNILSMQLARQGAAEGTVVLTDSQTAGKGRLGRQWLDVQYCHVLSSTILRPTFSPYLLVMIASLAVVNAISSVSEVVASIKWPNDILIGNRKVAGILIETSHDQNGRMLAIVGIGVNVNGLSDQLASNKMTGIATDLQRPGAIATTLQTECGYVVSRETFIAHLLHHLETLYLGLQQEANEPVAMVNQSTSRLIREQWRSQLSTLGRHIEVRQGNTIVSGVAEDVDETGGLLLRNHSGLRVSITWGDIGYPTE</sequence>
<dbReference type="InterPro" id="IPR008988">
    <property type="entry name" value="Transcriptional_repressor_C"/>
</dbReference>
<keyword evidence="2" id="KW-0547">Nucleotide-binding</keyword>
<accession>A0A8J3IV27</accession>
<evidence type="ECO:0000313" key="8">
    <source>
        <dbReference type="Proteomes" id="UP000597444"/>
    </source>
</evidence>
<dbReference type="InterPro" id="IPR004408">
    <property type="entry name" value="Biotin_CoA_COase_ligase"/>
</dbReference>
<keyword evidence="1" id="KW-0436">Ligase</keyword>
<dbReference type="EC" id="6.3.4.15" evidence="5"/>
<keyword evidence="8" id="KW-1185">Reference proteome</keyword>
<evidence type="ECO:0000256" key="5">
    <source>
        <dbReference type="ARBA" id="ARBA00024227"/>
    </source>
</evidence>
<dbReference type="SUPFAM" id="SSF50037">
    <property type="entry name" value="C-terminal domain of transcriptional repressors"/>
    <property type="match status" value="1"/>
</dbReference>
<evidence type="ECO:0000256" key="1">
    <source>
        <dbReference type="ARBA" id="ARBA00022598"/>
    </source>
</evidence>
<dbReference type="AlphaFoldDB" id="A0A8J3IV27"/>
<dbReference type="Proteomes" id="UP000597444">
    <property type="component" value="Unassembled WGS sequence"/>
</dbReference>
<dbReference type="EMBL" id="BNJK01000001">
    <property type="protein sequence ID" value="GHO95796.1"/>
    <property type="molecule type" value="Genomic_DNA"/>
</dbReference>
<dbReference type="GO" id="GO:0005524">
    <property type="term" value="F:ATP binding"/>
    <property type="evidence" value="ECO:0007669"/>
    <property type="project" value="UniProtKB-KW"/>
</dbReference>
<dbReference type="RefSeq" id="WP_220206455.1">
    <property type="nucleotide sequence ID" value="NZ_BNJK01000001.1"/>
</dbReference>
<dbReference type="Pfam" id="PF02237">
    <property type="entry name" value="BPL_C"/>
    <property type="match status" value="1"/>
</dbReference>
<keyword evidence="3" id="KW-0067">ATP-binding</keyword>
<evidence type="ECO:0000256" key="3">
    <source>
        <dbReference type="ARBA" id="ARBA00022840"/>
    </source>
</evidence>
<name>A0A8J3IV27_9CHLR</name>
<keyword evidence="4" id="KW-0092">Biotin</keyword>